<sequence>MILVIGHNYRYTDADSLISSIVLADILNQTGRPAQAVLINPSPYVIEHKTLYRLSFLDLFIPPVVDIETIEKNDLVLVDHNDPIESYGQLGITKQPILCVDHHRLVNHDIKEIRIEAVGATCTIIAKMAKELGVILSAAQVKALIYGIIIDTRGLTSSKTSEEDRIVLDDLYSQYPIGETVEEISRKMIVPDDITQMSIDEILHCSLKEYADGRVGIANVEAPSAEVCEGRMPEILDRATQMHYEVYGFILTFADRNETLVYYFDKKNRFPKLVHKPRTLSRSKDIVPFVLDRLNQTI</sequence>
<feature type="domain" description="DDH" evidence="1">
    <location>
        <begin position="2"/>
        <end position="146"/>
    </location>
</feature>
<dbReference type="InterPro" id="IPR051319">
    <property type="entry name" value="Oligoribo/pAp-PDE_c-di-AMP_PDE"/>
</dbReference>
<accession>A0A6I3SN47</accession>
<name>A0A6I3SN47_HELMO</name>
<dbReference type="PANTHER" id="PTHR47618">
    <property type="entry name" value="BIFUNCTIONAL OLIGORIBONUCLEASE AND PAP PHOSPHATASE NRNA"/>
    <property type="match status" value="1"/>
</dbReference>
<evidence type="ECO:0000313" key="2">
    <source>
        <dbReference type="EMBL" id="MTV50441.1"/>
    </source>
</evidence>
<dbReference type="Proteomes" id="UP000430670">
    <property type="component" value="Unassembled WGS sequence"/>
</dbReference>
<dbReference type="OrthoDB" id="5896813at2"/>
<dbReference type="Gene3D" id="3.90.1640.10">
    <property type="entry name" value="inorganic pyrophosphatase (n-terminal core)"/>
    <property type="match status" value="1"/>
</dbReference>
<proteinExistence type="predicted"/>
<dbReference type="Pfam" id="PF01368">
    <property type="entry name" value="DHH"/>
    <property type="match status" value="1"/>
</dbReference>
<protein>
    <recommendedName>
        <fullName evidence="1">DDH domain-containing protein</fullName>
    </recommendedName>
</protein>
<comment type="caution">
    <text evidence="2">The sequence shown here is derived from an EMBL/GenBank/DDBJ whole genome shotgun (WGS) entry which is preliminary data.</text>
</comment>
<organism evidence="2 3">
    <name type="scientific">Heliobacterium mobile</name>
    <name type="common">Heliobacillus mobilis</name>
    <dbReference type="NCBI Taxonomy" id="28064"/>
    <lineage>
        <taxon>Bacteria</taxon>
        <taxon>Bacillati</taxon>
        <taxon>Bacillota</taxon>
        <taxon>Clostridia</taxon>
        <taxon>Eubacteriales</taxon>
        <taxon>Heliobacteriaceae</taxon>
        <taxon>Heliobacterium</taxon>
    </lineage>
</organism>
<dbReference type="EMBL" id="WNKU01000025">
    <property type="protein sequence ID" value="MTV50441.1"/>
    <property type="molecule type" value="Genomic_DNA"/>
</dbReference>
<dbReference type="RefSeq" id="WP_155477527.1">
    <property type="nucleotide sequence ID" value="NZ_WNKU01000025.1"/>
</dbReference>
<dbReference type="InterPro" id="IPR001667">
    <property type="entry name" value="DDH_dom"/>
</dbReference>
<dbReference type="InterPro" id="IPR038763">
    <property type="entry name" value="DHH_sf"/>
</dbReference>
<dbReference type="SUPFAM" id="SSF64182">
    <property type="entry name" value="DHH phosphoesterases"/>
    <property type="match status" value="1"/>
</dbReference>
<keyword evidence="3" id="KW-1185">Reference proteome</keyword>
<evidence type="ECO:0000259" key="1">
    <source>
        <dbReference type="Pfam" id="PF01368"/>
    </source>
</evidence>
<reference evidence="2 3" key="1">
    <citation type="submission" date="2019-11" db="EMBL/GenBank/DDBJ databases">
        <title>Whole-genome sequence of a the green, strictly anaerobic photosynthetic bacterium Heliobacillus mobilis DSM 6151.</title>
        <authorList>
            <person name="Kyndt J.A."/>
            <person name="Meyer T.E."/>
        </authorList>
    </citation>
    <scope>NUCLEOTIDE SEQUENCE [LARGE SCALE GENOMIC DNA]</scope>
    <source>
        <strain evidence="2 3">DSM 6151</strain>
    </source>
</reference>
<dbReference type="PANTHER" id="PTHR47618:SF1">
    <property type="entry name" value="BIFUNCTIONAL OLIGORIBONUCLEASE AND PAP PHOSPHATASE NRNA"/>
    <property type="match status" value="1"/>
</dbReference>
<dbReference type="AlphaFoldDB" id="A0A6I3SN47"/>
<gene>
    <name evidence="2" type="ORF">GJ688_15890</name>
</gene>
<evidence type="ECO:0000313" key="3">
    <source>
        <dbReference type="Proteomes" id="UP000430670"/>
    </source>
</evidence>